<dbReference type="PROSITE" id="PS00375">
    <property type="entry name" value="UDPGT"/>
    <property type="match status" value="1"/>
</dbReference>
<name>A0AAV3PCW3_LITER</name>
<keyword evidence="7" id="KW-1185">Reference proteome</keyword>
<dbReference type="FunFam" id="3.40.50.2000:FF:000047">
    <property type="entry name" value="Glycosyltransferase"/>
    <property type="match status" value="1"/>
</dbReference>
<dbReference type="CDD" id="cd03784">
    <property type="entry name" value="GT1_Gtf-like"/>
    <property type="match status" value="1"/>
</dbReference>
<dbReference type="Gene3D" id="3.40.50.2000">
    <property type="entry name" value="Glycogen Phosphorylase B"/>
    <property type="match status" value="2"/>
</dbReference>
<keyword evidence="2 4" id="KW-0328">Glycosyltransferase</keyword>
<comment type="similarity">
    <text evidence="1 4">Belongs to the UDP-glycosyltransferase family.</text>
</comment>
<evidence type="ECO:0000256" key="5">
    <source>
        <dbReference type="RuleBase" id="RU362057"/>
    </source>
</evidence>
<keyword evidence="3 4" id="KW-0808">Transferase</keyword>
<evidence type="ECO:0000256" key="2">
    <source>
        <dbReference type="ARBA" id="ARBA00022676"/>
    </source>
</evidence>
<dbReference type="EC" id="2.4.1.-" evidence="5"/>
<dbReference type="InterPro" id="IPR002213">
    <property type="entry name" value="UDP_glucos_trans"/>
</dbReference>
<evidence type="ECO:0000313" key="6">
    <source>
        <dbReference type="EMBL" id="GAA0148877.1"/>
    </source>
</evidence>
<dbReference type="PANTHER" id="PTHR48047">
    <property type="entry name" value="GLYCOSYLTRANSFERASE"/>
    <property type="match status" value="1"/>
</dbReference>
<dbReference type="FunFam" id="3.40.50.2000:FF:000071">
    <property type="entry name" value="Glycosyltransferase"/>
    <property type="match status" value="1"/>
</dbReference>
<dbReference type="GO" id="GO:0035251">
    <property type="term" value="F:UDP-glucosyltransferase activity"/>
    <property type="evidence" value="ECO:0007669"/>
    <property type="project" value="TreeGrafter"/>
</dbReference>
<accession>A0AAV3PCW3</accession>
<gene>
    <name evidence="6" type="ORF">LIER_43026</name>
</gene>
<dbReference type="Proteomes" id="UP001454036">
    <property type="component" value="Unassembled WGS sequence"/>
</dbReference>
<reference evidence="6 7" key="1">
    <citation type="submission" date="2024-01" db="EMBL/GenBank/DDBJ databases">
        <title>The complete chloroplast genome sequence of Lithospermum erythrorhizon: insights into the phylogenetic relationship among Boraginaceae species and the maternal lineages of purple gromwells.</title>
        <authorList>
            <person name="Okada T."/>
            <person name="Watanabe K."/>
        </authorList>
    </citation>
    <scope>NUCLEOTIDE SEQUENCE [LARGE SCALE GENOMIC DNA]</scope>
</reference>
<proteinExistence type="inferred from homology"/>
<sequence>MEPHFVLFPYMLPGHMIPLIDIAKLIAQRGILVTILTTPLNANRFKTTIDRAVEKGHLKIQVIQLHFPCVEVGLPLGCENGDMLNSLDLGVTKLYKASCMLEPEAKKVIQELKPPPSCLISDMCLPWTTQMALSLHIPRIIFDSSCCFAKVCIHNLSRMFAENSNHGASSDDITEYFVVPGLPDRIELTKAQLAGGVGSSSTMAIWGEIFKQMLEAEEGAFGVAVNTFEDLELEYIKEYKKIYGKEKVWCIGPVSLCNTDQQDQAERGNHPSVNDQEILKFLDSLQPKSALYVCLGSLACLSVSQLIELGLGLELSNQPFIWVLRCKLPEAFIKWLEDEKFEERVIKNGGMLIRGWAPQVLILSHPSVGGFLTHCGWNSVLEGISAGLPLITWPIFAEQFCNEKLIMNVLGIGVRVGVEVPVVMGEEENIGVQVSKENVMMVVEKLMHGGEEGEMRRNRVNKLGAIARKVVEDGGSSNLAVTNLIQDVTQEVNQF</sequence>
<dbReference type="AlphaFoldDB" id="A0AAV3PCW3"/>
<dbReference type="SUPFAM" id="SSF53756">
    <property type="entry name" value="UDP-Glycosyltransferase/glycogen phosphorylase"/>
    <property type="match status" value="1"/>
</dbReference>
<dbReference type="Pfam" id="PF00201">
    <property type="entry name" value="UDPGT"/>
    <property type="match status" value="1"/>
</dbReference>
<evidence type="ECO:0000256" key="4">
    <source>
        <dbReference type="RuleBase" id="RU003718"/>
    </source>
</evidence>
<dbReference type="InterPro" id="IPR035595">
    <property type="entry name" value="UDP_glycos_trans_CS"/>
</dbReference>
<evidence type="ECO:0000313" key="7">
    <source>
        <dbReference type="Proteomes" id="UP001454036"/>
    </source>
</evidence>
<comment type="caution">
    <text evidence="6">The sequence shown here is derived from an EMBL/GenBank/DDBJ whole genome shotgun (WGS) entry which is preliminary data.</text>
</comment>
<evidence type="ECO:0000256" key="1">
    <source>
        <dbReference type="ARBA" id="ARBA00009995"/>
    </source>
</evidence>
<evidence type="ECO:0000256" key="3">
    <source>
        <dbReference type="ARBA" id="ARBA00022679"/>
    </source>
</evidence>
<organism evidence="6 7">
    <name type="scientific">Lithospermum erythrorhizon</name>
    <name type="common">Purple gromwell</name>
    <name type="synonym">Lithospermum officinale var. erythrorhizon</name>
    <dbReference type="NCBI Taxonomy" id="34254"/>
    <lineage>
        <taxon>Eukaryota</taxon>
        <taxon>Viridiplantae</taxon>
        <taxon>Streptophyta</taxon>
        <taxon>Embryophyta</taxon>
        <taxon>Tracheophyta</taxon>
        <taxon>Spermatophyta</taxon>
        <taxon>Magnoliopsida</taxon>
        <taxon>eudicotyledons</taxon>
        <taxon>Gunneridae</taxon>
        <taxon>Pentapetalae</taxon>
        <taxon>asterids</taxon>
        <taxon>lamiids</taxon>
        <taxon>Boraginales</taxon>
        <taxon>Boraginaceae</taxon>
        <taxon>Boraginoideae</taxon>
        <taxon>Lithospermeae</taxon>
        <taxon>Lithospermum</taxon>
    </lineage>
</organism>
<dbReference type="EMBL" id="BAABME010032265">
    <property type="protein sequence ID" value="GAA0148877.1"/>
    <property type="molecule type" value="Genomic_DNA"/>
</dbReference>
<protein>
    <recommendedName>
        <fullName evidence="5">Glycosyltransferase</fullName>
        <ecNumber evidence="5">2.4.1.-</ecNumber>
    </recommendedName>
</protein>
<dbReference type="PANTHER" id="PTHR48047:SF229">
    <property type="entry name" value="UDP-GLYCOSYLTRANSFERASE 73C3-RELATED"/>
    <property type="match status" value="1"/>
</dbReference>